<accession>A0A327KVB4</accession>
<evidence type="ECO:0000313" key="3">
    <source>
        <dbReference type="Proteomes" id="UP000249130"/>
    </source>
</evidence>
<reference evidence="2 3" key="1">
    <citation type="submission" date="2017-07" db="EMBL/GenBank/DDBJ databases">
        <title>Draft Genome Sequences of Select Purple Nonsulfur Bacteria.</title>
        <authorList>
            <person name="Lasarre B."/>
            <person name="Mckinlay J.B."/>
        </authorList>
    </citation>
    <scope>NUCLEOTIDE SEQUENCE [LARGE SCALE GENOMIC DNA]</scope>
    <source>
        <strain evidence="2 3">DSM 5909</strain>
    </source>
</reference>
<dbReference type="GO" id="GO:0042952">
    <property type="term" value="P:beta-ketoadipate pathway"/>
    <property type="evidence" value="ECO:0007669"/>
    <property type="project" value="InterPro"/>
</dbReference>
<feature type="domain" description="AB hydrolase-1" evidence="1">
    <location>
        <begin position="22"/>
        <end position="244"/>
    </location>
</feature>
<dbReference type="AlphaFoldDB" id="A0A327KVB4"/>
<dbReference type="PANTHER" id="PTHR43433:SF5">
    <property type="entry name" value="AB HYDROLASE-1 DOMAIN-CONTAINING PROTEIN"/>
    <property type="match status" value="1"/>
</dbReference>
<protein>
    <submittedName>
        <fullName evidence="2">3-oxoadipate enol-lactonase</fullName>
    </submittedName>
</protein>
<comment type="caution">
    <text evidence="2">The sequence shown here is derived from an EMBL/GenBank/DDBJ whole genome shotgun (WGS) entry which is preliminary data.</text>
</comment>
<dbReference type="InterPro" id="IPR026968">
    <property type="entry name" value="PcaD/CatD"/>
</dbReference>
<dbReference type="Pfam" id="PF00561">
    <property type="entry name" value="Abhydrolase_1"/>
    <property type="match status" value="1"/>
</dbReference>
<dbReference type="InterPro" id="IPR029058">
    <property type="entry name" value="AB_hydrolase_fold"/>
</dbReference>
<evidence type="ECO:0000313" key="2">
    <source>
        <dbReference type="EMBL" id="RAI42221.1"/>
    </source>
</evidence>
<dbReference type="Gene3D" id="3.40.50.1820">
    <property type="entry name" value="alpha/beta hydrolase"/>
    <property type="match status" value="1"/>
</dbReference>
<evidence type="ECO:0000259" key="1">
    <source>
        <dbReference type="Pfam" id="PF00561"/>
    </source>
</evidence>
<sequence>MPVIQSEGCALHVEVEGPADAPAVVFSNSLGADLTMWDRQAAPFSRHFRVVRYDRRGHGRSGVTPGPYSIAQLGRDALAIMDGLALAKAHWVGLSMGGMVGQWLGANAPERLGKLVLANTSSFFPDKTPWNDRIATIKAGGLDAIADKVMTIWFTDKFREREPETVAAVRAAFLKTPLDGYIANCEAVRDMDQRDLLDKIAAPTLVVAGRFDQSTPIDAAAFISRGVPGAQLTILEAAHISNIEQTVAFNTEVLGFLVS</sequence>
<dbReference type="RefSeq" id="WP_111420783.1">
    <property type="nucleotide sequence ID" value="NZ_NPEX01000163.1"/>
</dbReference>
<name>A0A327KVB4_9BRAD</name>
<organism evidence="2 3">
    <name type="scientific">Rhodoplanes roseus</name>
    <dbReference type="NCBI Taxonomy" id="29409"/>
    <lineage>
        <taxon>Bacteria</taxon>
        <taxon>Pseudomonadati</taxon>
        <taxon>Pseudomonadota</taxon>
        <taxon>Alphaproteobacteria</taxon>
        <taxon>Hyphomicrobiales</taxon>
        <taxon>Nitrobacteraceae</taxon>
        <taxon>Rhodoplanes</taxon>
    </lineage>
</organism>
<dbReference type="NCBIfam" id="TIGR02427">
    <property type="entry name" value="protocat_pcaD"/>
    <property type="match status" value="1"/>
</dbReference>
<dbReference type="Proteomes" id="UP000249130">
    <property type="component" value="Unassembled WGS sequence"/>
</dbReference>
<dbReference type="PANTHER" id="PTHR43433">
    <property type="entry name" value="HYDROLASE, ALPHA/BETA FOLD FAMILY PROTEIN"/>
    <property type="match status" value="1"/>
</dbReference>
<dbReference type="OrthoDB" id="9793083at2"/>
<gene>
    <name evidence="2" type="primary">pcaD</name>
    <name evidence="2" type="ORF">CH341_20105</name>
</gene>
<dbReference type="InterPro" id="IPR050471">
    <property type="entry name" value="AB_hydrolase"/>
</dbReference>
<proteinExistence type="predicted"/>
<dbReference type="GO" id="GO:0047570">
    <property type="term" value="F:3-oxoadipate enol-lactonase activity"/>
    <property type="evidence" value="ECO:0007669"/>
    <property type="project" value="InterPro"/>
</dbReference>
<dbReference type="PRINTS" id="PR00111">
    <property type="entry name" value="ABHYDROLASE"/>
</dbReference>
<keyword evidence="3" id="KW-1185">Reference proteome</keyword>
<dbReference type="InterPro" id="IPR000073">
    <property type="entry name" value="AB_hydrolase_1"/>
</dbReference>
<dbReference type="SUPFAM" id="SSF53474">
    <property type="entry name" value="alpha/beta-Hydrolases"/>
    <property type="match status" value="1"/>
</dbReference>
<dbReference type="EMBL" id="NPEX01000163">
    <property type="protein sequence ID" value="RAI42221.1"/>
    <property type="molecule type" value="Genomic_DNA"/>
</dbReference>